<evidence type="ECO:0008006" key="2">
    <source>
        <dbReference type="Google" id="ProtNLM"/>
    </source>
</evidence>
<organism evidence="1">
    <name type="scientific">marine sediment metagenome</name>
    <dbReference type="NCBI Taxonomy" id="412755"/>
    <lineage>
        <taxon>unclassified sequences</taxon>
        <taxon>metagenomes</taxon>
        <taxon>ecological metagenomes</taxon>
    </lineage>
</organism>
<dbReference type="EMBL" id="BARV01001113">
    <property type="protein sequence ID" value="GAH92125.1"/>
    <property type="molecule type" value="Genomic_DNA"/>
</dbReference>
<sequence>MLLFLSSKEIIILNFAMKRSLKFLRTASAELQHKINISIIFNYIRENEPISRIKISNDLKISPSAVSRVIDKLIKGGYVVEADKLKTKGGKRPTLLKIN</sequence>
<dbReference type="SUPFAM" id="SSF46785">
    <property type="entry name" value="Winged helix' DNA-binding domain"/>
    <property type="match status" value="1"/>
</dbReference>
<feature type="non-terminal residue" evidence="1">
    <location>
        <position position="99"/>
    </location>
</feature>
<name>X1KER3_9ZZZZ</name>
<dbReference type="Pfam" id="PF13412">
    <property type="entry name" value="HTH_24"/>
    <property type="match status" value="1"/>
</dbReference>
<protein>
    <recommendedName>
        <fullName evidence="2">HTH marR-type domain-containing protein</fullName>
    </recommendedName>
</protein>
<dbReference type="InterPro" id="IPR036388">
    <property type="entry name" value="WH-like_DNA-bd_sf"/>
</dbReference>
<evidence type="ECO:0000313" key="1">
    <source>
        <dbReference type="EMBL" id="GAH92125.1"/>
    </source>
</evidence>
<dbReference type="AlphaFoldDB" id="X1KER3"/>
<proteinExistence type="predicted"/>
<gene>
    <name evidence="1" type="ORF">S06H3_03428</name>
</gene>
<accession>X1KER3</accession>
<dbReference type="InterPro" id="IPR036390">
    <property type="entry name" value="WH_DNA-bd_sf"/>
</dbReference>
<comment type="caution">
    <text evidence="1">The sequence shown here is derived from an EMBL/GenBank/DDBJ whole genome shotgun (WGS) entry which is preliminary data.</text>
</comment>
<dbReference type="Gene3D" id="1.10.10.10">
    <property type="entry name" value="Winged helix-like DNA-binding domain superfamily/Winged helix DNA-binding domain"/>
    <property type="match status" value="1"/>
</dbReference>
<reference evidence="1" key="1">
    <citation type="journal article" date="2014" name="Front. Microbiol.">
        <title>High frequency of phylogenetically diverse reductive dehalogenase-homologous genes in deep subseafloor sedimentary metagenomes.</title>
        <authorList>
            <person name="Kawai M."/>
            <person name="Futagami T."/>
            <person name="Toyoda A."/>
            <person name="Takaki Y."/>
            <person name="Nishi S."/>
            <person name="Hori S."/>
            <person name="Arai W."/>
            <person name="Tsubouchi T."/>
            <person name="Morono Y."/>
            <person name="Uchiyama I."/>
            <person name="Ito T."/>
            <person name="Fujiyama A."/>
            <person name="Inagaki F."/>
            <person name="Takami H."/>
        </authorList>
    </citation>
    <scope>NUCLEOTIDE SEQUENCE</scope>
    <source>
        <strain evidence="1">Expedition CK06-06</strain>
    </source>
</reference>